<dbReference type="AlphaFoldDB" id="A0A3M2X351"/>
<sequence length="45" mass="4910">MSGKSILVPLITPLNEQEQVCETSLKRLLNSLAPHVDGYIPCLTS</sequence>
<evidence type="ECO:0000313" key="2">
    <source>
        <dbReference type="Proteomes" id="UP000282378"/>
    </source>
</evidence>
<dbReference type="Proteomes" id="UP000282378">
    <property type="component" value="Unassembled WGS sequence"/>
</dbReference>
<name>A0A3M2X351_PSEYM</name>
<organism evidence="1 2">
    <name type="scientific">Pseudomonas syringae pv. maculicola</name>
    <dbReference type="NCBI Taxonomy" id="59511"/>
    <lineage>
        <taxon>Bacteria</taxon>
        <taxon>Pseudomonadati</taxon>
        <taxon>Pseudomonadota</taxon>
        <taxon>Gammaproteobacteria</taxon>
        <taxon>Pseudomonadales</taxon>
        <taxon>Pseudomonadaceae</taxon>
        <taxon>Pseudomonas</taxon>
    </lineage>
</organism>
<gene>
    <name evidence="1" type="ORF">APX70_07422</name>
</gene>
<comment type="caution">
    <text evidence="1">The sequence shown here is derived from an EMBL/GenBank/DDBJ whole genome shotgun (WGS) entry which is preliminary data.</text>
</comment>
<proteinExistence type="predicted"/>
<reference evidence="1 2" key="1">
    <citation type="submission" date="2018-08" db="EMBL/GenBank/DDBJ databases">
        <title>Recombination of ecologically and evolutionarily significant loci maintains genetic cohesion in the Pseudomonas syringae species complex.</title>
        <authorList>
            <person name="Dillon M."/>
            <person name="Thakur S."/>
            <person name="Almeida R.N.D."/>
            <person name="Weir B.S."/>
            <person name="Guttman D.S."/>
        </authorList>
    </citation>
    <scope>NUCLEOTIDE SEQUENCE [LARGE SCALE GENOMIC DNA]</scope>
    <source>
        <strain evidence="1 2">88_10</strain>
    </source>
</reference>
<accession>A0A3M2X351</accession>
<feature type="non-terminal residue" evidence="1">
    <location>
        <position position="45"/>
    </location>
</feature>
<evidence type="ECO:0000313" key="1">
    <source>
        <dbReference type="EMBL" id="RML58201.1"/>
    </source>
</evidence>
<dbReference type="EMBL" id="RBNL01003105">
    <property type="protein sequence ID" value="RML58201.1"/>
    <property type="molecule type" value="Genomic_DNA"/>
</dbReference>
<protein>
    <submittedName>
        <fullName evidence="1">Uncharacterized protein</fullName>
    </submittedName>
</protein>